<name>A0A2P6MNS4_9EUKA</name>
<organism evidence="1 2">
    <name type="scientific">Planoprotostelium fungivorum</name>
    <dbReference type="NCBI Taxonomy" id="1890364"/>
    <lineage>
        <taxon>Eukaryota</taxon>
        <taxon>Amoebozoa</taxon>
        <taxon>Evosea</taxon>
        <taxon>Variosea</taxon>
        <taxon>Cavosteliida</taxon>
        <taxon>Cavosteliaceae</taxon>
        <taxon>Planoprotostelium</taxon>
    </lineage>
</organism>
<accession>A0A2P6MNS4</accession>
<feature type="non-terminal residue" evidence="1">
    <location>
        <position position="1"/>
    </location>
</feature>
<dbReference type="EMBL" id="MDYQ01000631">
    <property type="protein sequence ID" value="PRP73316.1"/>
    <property type="molecule type" value="Genomic_DNA"/>
</dbReference>
<evidence type="ECO:0000313" key="1">
    <source>
        <dbReference type="EMBL" id="PRP73316.1"/>
    </source>
</evidence>
<dbReference type="AlphaFoldDB" id="A0A2P6MNS4"/>
<dbReference type="Proteomes" id="UP000241769">
    <property type="component" value="Unassembled WGS sequence"/>
</dbReference>
<sequence>STNMMLGATYQNAVKYRVFLPGNATNSMFITDGDGPGTHPQWNYGYIFTSLAPYWLNQPDMYTNGCECKISYGYCACHQLPGLVSTLWIAPVSSDSTTSSVDNNVYHNYTKQGVILRPLFANNSPASHIFAPLTNPDNNLVNAGKIPGQSVWSVQFTDSNGMHVNTPANTSLYFRDNRVGTWVIVAIPYPAGTTFVISQSDRLYNVKKPVYFTQVFSFSDLGLYKYFWDSKDNNLWIVFTDDYADYVPGLNNFGVKVGNTDNDPMQIVATFASGYKQLPFTLPQYPINTPKSVAGHSFWNYLNSLNSSDYHSGRVLAQLFPFYMGGGPSLAYQIHHSWGLGTNMVFRMKTSDKTVVWDVPVSQHNSPNLQSISFDFYNLLVNAKVESALYQNGQLVSTGGFNLPNNVPKAVAYEGAVCAPTTYSTQIVYDDQLSSITNKYSLNGFVNTASNLSNYNWVVNPYGWNFVRIPISLIGYNITDMLFSTYPPSSTFMVDQIRFSTSTDAPVLPVFNQSLYTLNNASLIFNVADGTVADGTVADGTVADGTVADGTTRTLASEVVNPSISVGVQLAVSLLLIIALFI</sequence>
<evidence type="ECO:0000313" key="2">
    <source>
        <dbReference type="Proteomes" id="UP000241769"/>
    </source>
</evidence>
<keyword evidence="2" id="KW-1185">Reference proteome</keyword>
<proteinExistence type="predicted"/>
<comment type="caution">
    <text evidence="1">The sequence shown here is derived from an EMBL/GenBank/DDBJ whole genome shotgun (WGS) entry which is preliminary data.</text>
</comment>
<reference evidence="1 2" key="1">
    <citation type="journal article" date="2018" name="Genome Biol. Evol.">
        <title>Multiple Roots of Fruiting Body Formation in Amoebozoa.</title>
        <authorList>
            <person name="Hillmann F."/>
            <person name="Forbes G."/>
            <person name="Novohradska S."/>
            <person name="Ferling I."/>
            <person name="Riege K."/>
            <person name="Groth M."/>
            <person name="Westermann M."/>
            <person name="Marz M."/>
            <person name="Spaller T."/>
            <person name="Winckler T."/>
            <person name="Schaap P."/>
            <person name="Glockner G."/>
        </authorList>
    </citation>
    <scope>NUCLEOTIDE SEQUENCE [LARGE SCALE GENOMIC DNA]</scope>
    <source>
        <strain evidence="1 2">Jena</strain>
    </source>
</reference>
<gene>
    <name evidence="1" type="ORF">PROFUN_16858</name>
</gene>
<protein>
    <submittedName>
        <fullName evidence="1">Uncharacterized protein</fullName>
    </submittedName>
</protein>
<dbReference type="InParanoid" id="A0A2P6MNS4"/>